<evidence type="ECO:0000256" key="1">
    <source>
        <dbReference type="ARBA" id="ARBA00021390"/>
    </source>
</evidence>
<dbReference type="InterPro" id="IPR001034">
    <property type="entry name" value="DeoR_HTH"/>
</dbReference>
<dbReference type="EMBL" id="WSTA01000069">
    <property type="protein sequence ID" value="MWB99614.1"/>
    <property type="molecule type" value="Genomic_DNA"/>
</dbReference>
<dbReference type="PANTHER" id="PTHR30363">
    <property type="entry name" value="HTH-TYPE TRANSCRIPTIONAL REGULATOR SRLR-RELATED"/>
    <property type="match status" value="1"/>
</dbReference>
<comment type="caution">
    <text evidence="7">The sequence shown here is derived from an EMBL/GenBank/DDBJ whole genome shotgun (WGS) entry which is preliminary data.</text>
</comment>
<dbReference type="InterPro" id="IPR036388">
    <property type="entry name" value="WH-like_DNA-bd_sf"/>
</dbReference>
<keyword evidence="4" id="KW-0804">Transcription</keyword>
<dbReference type="GO" id="GO:0003700">
    <property type="term" value="F:DNA-binding transcription factor activity"/>
    <property type="evidence" value="ECO:0007669"/>
    <property type="project" value="InterPro"/>
</dbReference>
<sequence>MLAAQRRAHLLDVLARDGRIVAKTVADDLGISEDSIRRDLRELADDGLVQRVYGGALPVSPAVAPFAERQDVAGGSKSRVARAALRLIRPGSVVILDGGTTAAALARMLPDDLAFTAITHSPTTALALAAKPAVEIELVGGRLSRHSMVGGGATAIEAIGRLGADLFLLGVTGVHPDAGLTTGELEDAAVKRALAARAEATWVLASEEKLGAASRCPVLGFEEIDGIVADVSSADRDLVAALTGRTTLVEA</sequence>
<proteinExistence type="predicted"/>
<dbReference type="InterPro" id="IPR050313">
    <property type="entry name" value="Carb_Metab_HTH_regulators"/>
</dbReference>
<dbReference type="SMART" id="SM00420">
    <property type="entry name" value="HTH_DEOR"/>
    <property type="match status" value="1"/>
</dbReference>
<dbReference type="PROSITE" id="PS51000">
    <property type="entry name" value="HTH_DEOR_2"/>
    <property type="match status" value="1"/>
</dbReference>
<evidence type="ECO:0000256" key="2">
    <source>
        <dbReference type="ARBA" id="ARBA00022491"/>
    </source>
</evidence>
<name>A0A6I4P769_9MICO</name>
<keyword evidence="2" id="KW-0678">Repressor</keyword>
<evidence type="ECO:0000313" key="7">
    <source>
        <dbReference type="EMBL" id="MWB99614.1"/>
    </source>
</evidence>
<accession>A0A6I4P769</accession>
<dbReference type="PANTHER" id="PTHR30363:SF4">
    <property type="entry name" value="GLYCEROL-3-PHOSPHATE REGULON REPRESSOR"/>
    <property type="match status" value="1"/>
</dbReference>
<dbReference type="InterPro" id="IPR014036">
    <property type="entry name" value="DeoR-like_C"/>
</dbReference>
<dbReference type="InterPro" id="IPR037171">
    <property type="entry name" value="NagB/RpiA_transferase-like"/>
</dbReference>
<evidence type="ECO:0000256" key="4">
    <source>
        <dbReference type="ARBA" id="ARBA00023163"/>
    </source>
</evidence>
<evidence type="ECO:0000256" key="3">
    <source>
        <dbReference type="ARBA" id="ARBA00023015"/>
    </source>
</evidence>
<dbReference type="Pfam" id="PF08220">
    <property type="entry name" value="HTH_DeoR"/>
    <property type="match status" value="1"/>
</dbReference>
<keyword evidence="3" id="KW-0805">Transcription regulation</keyword>
<evidence type="ECO:0000256" key="5">
    <source>
        <dbReference type="ARBA" id="ARBA00024937"/>
    </source>
</evidence>
<dbReference type="SMART" id="SM01134">
    <property type="entry name" value="DeoRC"/>
    <property type="match status" value="1"/>
</dbReference>
<dbReference type="SUPFAM" id="SSF100950">
    <property type="entry name" value="NagB/RpiA/CoA transferase-like"/>
    <property type="match status" value="1"/>
</dbReference>
<dbReference type="Gene3D" id="3.40.50.1360">
    <property type="match status" value="1"/>
</dbReference>
<comment type="function">
    <text evidence="5">Repressor of the lactose catabolism operon. Galactose-6-phosphate is the inducer.</text>
</comment>
<dbReference type="AlphaFoldDB" id="A0A6I4P769"/>
<dbReference type="SUPFAM" id="SSF46785">
    <property type="entry name" value="Winged helix' DNA-binding domain"/>
    <property type="match status" value="1"/>
</dbReference>
<evidence type="ECO:0000259" key="6">
    <source>
        <dbReference type="PROSITE" id="PS51000"/>
    </source>
</evidence>
<dbReference type="PRINTS" id="PR00037">
    <property type="entry name" value="HTHLACR"/>
</dbReference>
<feature type="domain" description="HTH deoR-type" evidence="6">
    <location>
        <begin position="3"/>
        <end position="58"/>
    </location>
</feature>
<dbReference type="Proteomes" id="UP000438182">
    <property type="component" value="Unassembled WGS sequence"/>
</dbReference>
<organism evidence="7 8">
    <name type="scientific">Agromyces seonyuensis</name>
    <dbReference type="NCBI Taxonomy" id="2662446"/>
    <lineage>
        <taxon>Bacteria</taxon>
        <taxon>Bacillati</taxon>
        <taxon>Actinomycetota</taxon>
        <taxon>Actinomycetes</taxon>
        <taxon>Micrococcales</taxon>
        <taxon>Microbacteriaceae</taxon>
        <taxon>Agromyces</taxon>
    </lineage>
</organism>
<evidence type="ECO:0000313" key="8">
    <source>
        <dbReference type="Proteomes" id="UP000438182"/>
    </source>
</evidence>
<reference evidence="7 8" key="1">
    <citation type="submission" date="2019-12" db="EMBL/GenBank/DDBJ databases">
        <authorList>
            <person name="Kim Y.S."/>
        </authorList>
    </citation>
    <scope>NUCLEOTIDE SEQUENCE [LARGE SCALE GENOMIC DNA]</scope>
    <source>
        <strain evidence="7 8">MMS17-SY077</strain>
    </source>
</reference>
<dbReference type="Pfam" id="PF00455">
    <property type="entry name" value="DeoRC"/>
    <property type="match status" value="1"/>
</dbReference>
<protein>
    <recommendedName>
        <fullName evidence="1">Lactose phosphotransferase system repressor</fullName>
    </recommendedName>
</protein>
<dbReference type="Gene3D" id="1.10.10.10">
    <property type="entry name" value="Winged helix-like DNA-binding domain superfamily/Winged helix DNA-binding domain"/>
    <property type="match status" value="1"/>
</dbReference>
<dbReference type="InterPro" id="IPR036390">
    <property type="entry name" value="WH_DNA-bd_sf"/>
</dbReference>
<keyword evidence="8" id="KW-1185">Reference proteome</keyword>
<gene>
    <name evidence="7" type="ORF">GB864_13770</name>
</gene>
<dbReference type="RefSeq" id="WP_160426025.1">
    <property type="nucleotide sequence ID" value="NZ_WSTA01000069.1"/>
</dbReference>